<evidence type="ECO:0000256" key="2">
    <source>
        <dbReference type="ARBA" id="ARBA00023002"/>
    </source>
</evidence>
<dbReference type="InterPro" id="IPR023210">
    <property type="entry name" value="NADP_OxRdtase_dom"/>
</dbReference>
<dbReference type="Proteomes" id="UP000094389">
    <property type="component" value="Unassembled WGS sequence"/>
</dbReference>
<evidence type="ECO:0000259" key="6">
    <source>
        <dbReference type="Pfam" id="PF00248"/>
    </source>
</evidence>
<feature type="active site" description="Proton donor" evidence="3">
    <location>
        <position position="49"/>
    </location>
</feature>
<dbReference type="InterPro" id="IPR036812">
    <property type="entry name" value="NAD(P)_OxRdtase_dom_sf"/>
</dbReference>
<dbReference type="GeneID" id="30989853"/>
<feature type="site" description="Lowers pKa of active site Tyr" evidence="5">
    <location>
        <position position="78"/>
    </location>
</feature>
<dbReference type="Pfam" id="PF00248">
    <property type="entry name" value="Aldo_ket_red"/>
    <property type="match status" value="1"/>
</dbReference>
<comment type="similarity">
    <text evidence="1">Belongs to the aldo/keto reductase family.</text>
</comment>
<feature type="binding site" evidence="4">
    <location>
        <position position="111"/>
    </location>
    <ligand>
        <name>substrate</name>
    </ligand>
</feature>
<dbReference type="InterPro" id="IPR020471">
    <property type="entry name" value="AKR"/>
</dbReference>
<protein>
    <submittedName>
        <fullName evidence="7">Xylose reductase</fullName>
    </submittedName>
</protein>
<dbReference type="PRINTS" id="PR00069">
    <property type="entry name" value="ALDKETRDTASE"/>
</dbReference>
<dbReference type="Gene3D" id="3.20.20.100">
    <property type="entry name" value="NADP-dependent oxidoreductase domain"/>
    <property type="match status" value="1"/>
</dbReference>
<dbReference type="RefSeq" id="XP_020069388.1">
    <property type="nucleotide sequence ID" value="XM_020215457.1"/>
</dbReference>
<feature type="domain" description="NADP-dependent oxidoreductase" evidence="6">
    <location>
        <begin position="17"/>
        <end position="299"/>
    </location>
</feature>
<evidence type="ECO:0000313" key="8">
    <source>
        <dbReference type="Proteomes" id="UP000094389"/>
    </source>
</evidence>
<evidence type="ECO:0000313" key="7">
    <source>
        <dbReference type="EMBL" id="ODV72349.1"/>
    </source>
</evidence>
<dbReference type="STRING" id="983966.A0A1E4RYI9"/>
<gene>
    <name evidence="7" type="ORF">CYBJADRAFT_168649</name>
</gene>
<dbReference type="GO" id="GO:0016616">
    <property type="term" value="F:oxidoreductase activity, acting on the CH-OH group of donors, NAD or NADP as acceptor"/>
    <property type="evidence" value="ECO:0007669"/>
    <property type="project" value="UniProtKB-ARBA"/>
</dbReference>
<dbReference type="InterPro" id="IPR018170">
    <property type="entry name" value="Aldo/ket_reductase_CS"/>
</dbReference>
<evidence type="ECO:0000256" key="5">
    <source>
        <dbReference type="PIRSR" id="PIRSR000097-3"/>
    </source>
</evidence>
<organism evidence="7 8">
    <name type="scientific">Cyberlindnera jadinii (strain ATCC 18201 / CBS 1600 / BCRC 20928 / JCM 3617 / NBRC 0987 / NRRL Y-1542)</name>
    <name type="common">Torula yeast</name>
    <name type="synonym">Candida utilis</name>
    <dbReference type="NCBI Taxonomy" id="983966"/>
    <lineage>
        <taxon>Eukaryota</taxon>
        <taxon>Fungi</taxon>
        <taxon>Dikarya</taxon>
        <taxon>Ascomycota</taxon>
        <taxon>Saccharomycotina</taxon>
        <taxon>Saccharomycetes</taxon>
        <taxon>Phaffomycetales</taxon>
        <taxon>Phaffomycetaceae</taxon>
        <taxon>Cyberlindnera</taxon>
    </lineage>
</organism>
<evidence type="ECO:0000256" key="3">
    <source>
        <dbReference type="PIRSR" id="PIRSR000097-1"/>
    </source>
</evidence>
<reference evidence="7 8" key="1">
    <citation type="journal article" date="2016" name="Proc. Natl. Acad. Sci. U.S.A.">
        <title>Comparative genomics of biotechnologically important yeasts.</title>
        <authorList>
            <person name="Riley R."/>
            <person name="Haridas S."/>
            <person name="Wolfe K.H."/>
            <person name="Lopes M.R."/>
            <person name="Hittinger C.T."/>
            <person name="Goeker M."/>
            <person name="Salamov A.A."/>
            <person name="Wisecaver J.H."/>
            <person name="Long T.M."/>
            <person name="Calvey C.H."/>
            <person name="Aerts A.L."/>
            <person name="Barry K.W."/>
            <person name="Choi C."/>
            <person name="Clum A."/>
            <person name="Coughlan A.Y."/>
            <person name="Deshpande S."/>
            <person name="Douglass A.P."/>
            <person name="Hanson S.J."/>
            <person name="Klenk H.-P."/>
            <person name="LaButti K.M."/>
            <person name="Lapidus A."/>
            <person name="Lindquist E.A."/>
            <person name="Lipzen A.M."/>
            <person name="Meier-Kolthoff J.P."/>
            <person name="Ohm R.A."/>
            <person name="Otillar R.P."/>
            <person name="Pangilinan J.L."/>
            <person name="Peng Y."/>
            <person name="Rokas A."/>
            <person name="Rosa C.A."/>
            <person name="Scheuner C."/>
            <person name="Sibirny A.A."/>
            <person name="Slot J.C."/>
            <person name="Stielow J.B."/>
            <person name="Sun H."/>
            <person name="Kurtzman C.P."/>
            <person name="Blackwell M."/>
            <person name="Grigoriev I.V."/>
            <person name="Jeffries T.W."/>
        </authorList>
    </citation>
    <scope>NUCLEOTIDE SEQUENCE [LARGE SCALE GENOMIC DNA]</scope>
    <source>
        <strain evidence="8">ATCC 18201 / CBS 1600 / BCRC 20928 / JCM 3617 / NBRC 0987 / NRRL Y-1542</strain>
    </source>
</reference>
<evidence type="ECO:0000256" key="4">
    <source>
        <dbReference type="PIRSR" id="PIRSR000097-2"/>
    </source>
</evidence>
<dbReference type="PROSITE" id="PS00798">
    <property type="entry name" value="ALDOKETO_REDUCTASE_1"/>
    <property type="match status" value="1"/>
</dbReference>
<dbReference type="OrthoDB" id="416253at2759"/>
<accession>A0A1E4RYI9</accession>
<evidence type="ECO:0000256" key="1">
    <source>
        <dbReference type="ARBA" id="ARBA00007905"/>
    </source>
</evidence>
<dbReference type="AlphaFoldDB" id="A0A1E4RYI9"/>
<dbReference type="PANTHER" id="PTHR11732">
    <property type="entry name" value="ALDO/KETO REDUCTASE"/>
    <property type="match status" value="1"/>
</dbReference>
<keyword evidence="8" id="KW-1185">Reference proteome</keyword>
<dbReference type="FunFam" id="3.20.20.100:FF:000007">
    <property type="entry name" value="NAD(P)H-dependent D-xylose reductase xyl1"/>
    <property type="match status" value="1"/>
</dbReference>
<keyword evidence="2" id="KW-0560">Oxidoreductase</keyword>
<sequence length="319" mass="35775">MSSTITLNNGLKAPLVGLGLWKIPNAVAASQVYNAIKLGYRLFDGAADYGNEVEVGQGIKQALDEGLVKRDELFIVSKLWNTFHHPNNVKLALDKTLKDLQLEYLDLYYIHFPIAQAFVPFEKSYPPGFGITEEFEFEDVPIIETYRALEEAHAAGKIKAIGVSNFNGALLQDLLRGAKVKPSALQIEHHPYLVQPRLVEYAQRSGLWVVAYSSFGPQSFVELDHPKVKDLQPLFEHEVINAIAKAHGKQPSQVLLRWATQRGLGVIPKSSNKDRLLDNLTVEDFDLTQEELDKISALDQGLRFNDPWDWKNAGIPTFV</sequence>
<dbReference type="OMA" id="DWGVSYF"/>
<dbReference type="PROSITE" id="PS00062">
    <property type="entry name" value="ALDOKETO_REDUCTASE_2"/>
    <property type="match status" value="1"/>
</dbReference>
<dbReference type="PIRSF" id="PIRSF000097">
    <property type="entry name" value="AKR"/>
    <property type="match status" value="1"/>
</dbReference>
<dbReference type="SUPFAM" id="SSF51430">
    <property type="entry name" value="NAD(P)-linked oxidoreductase"/>
    <property type="match status" value="1"/>
</dbReference>
<proteinExistence type="inferred from homology"/>
<name>A0A1E4RYI9_CYBJN</name>
<dbReference type="EMBL" id="KV453935">
    <property type="protein sequence ID" value="ODV72349.1"/>
    <property type="molecule type" value="Genomic_DNA"/>
</dbReference>